<comment type="caution">
    <text evidence="2">The sequence shown here is derived from an EMBL/GenBank/DDBJ whole genome shotgun (WGS) entry which is preliminary data.</text>
</comment>
<organism evidence="2 3">
    <name type="scientific">Desulfosalsimonas propionicica</name>
    <dbReference type="NCBI Taxonomy" id="332175"/>
    <lineage>
        <taxon>Bacteria</taxon>
        <taxon>Pseudomonadati</taxon>
        <taxon>Thermodesulfobacteriota</taxon>
        <taxon>Desulfobacteria</taxon>
        <taxon>Desulfobacterales</taxon>
        <taxon>Desulfosalsimonadaceae</taxon>
        <taxon>Desulfosalsimonas</taxon>
    </lineage>
</organism>
<dbReference type="PANTHER" id="PTHR42760:SF40">
    <property type="entry name" value="3-OXOACYL-[ACYL-CARRIER-PROTEIN] REDUCTASE, CHLOROPLASTIC"/>
    <property type="match status" value="1"/>
</dbReference>
<dbReference type="Gene3D" id="3.40.50.720">
    <property type="entry name" value="NAD(P)-binding Rossmann-like Domain"/>
    <property type="match status" value="1"/>
</dbReference>
<protein>
    <submittedName>
        <fullName evidence="2">3-oxoacyl-[acyl-carrier protein] reductase</fullName>
        <ecNumber evidence="2">1.1.1.100</ecNumber>
    </submittedName>
</protein>
<dbReference type="Pfam" id="PF13561">
    <property type="entry name" value="adh_short_C2"/>
    <property type="match status" value="1"/>
</dbReference>
<evidence type="ECO:0000313" key="3">
    <source>
        <dbReference type="Proteomes" id="UP000525298"/>
    </source>
</evidence>
<dbReference type="InterPro" id="IPR002347">
    <property type="entry name" value="SDR_fam"/>
</dbReference>
<evidence type="ECO:0000313" key="2">
    <source>
        <dbReference type="EMBL" id="MBA2879750.1"/>
    </source>
</evidence>
<keyword evidence="2" id="KW-0560">Oxidoreductase</keyword>
<accession>A0A7W0C5T6</accession>
<dbReference type="Proteomes" id="UP000525298">
    <property type="component" value="Unassembled WGS sequence"/>
</dbReference>
<evidence type="ECO:0000256" key="1">
    <source>
        <dbReference type="ARBA" id="ARBA00006484"/>
    </source>
</evidence>
<dbReference type="AlphaFoldDB" id="A0A7W0C5T6"/>
<gene>
    <name evidence="2" type="ORF">HNR65_000057</name>
</gene>
<sequence>MDLDGKTALVLGGIKGIGKAAGLALARHGVRLGLTWYDWEESLDSMQRDFAAIGTPHLIQRVNLLETSAIAPFVHRVAEHFGGIDILINNIERGGWPVVHGPYTQQQWDLEMATTLRAKQWVFEAALPHLKNSGNGCVINFSSIAGLVGRSGPASHLFNEGYSAANRGVSLLTETWARLGAPEVRVNELMLGIFQTRHAQGTRGWGLLSEKQHQAIIDHTLLGRTGRTDDVVRAVLFLLKDAPYMTGSVIRLDGGYVLGGEHVAPMPEGVV</sequence>
<keyword evidence="3" id="KW-1185">Reference proteome</keyword>
<dbReference type="GO" id="GO:0030497">
    <property type="term" value="P:fatty acid elongation"/>
    <property type="evidence" value="ECO:0007669"/>
    <property type="project" value="TreeGrafter"/>
</dbReference>
<dbReference type="PRINTS" id="PR00081">
    <property type="entry name" value="GDHRDH"/>
</dbReference>
<dbReference type="CDD" id="cd05233">
    <property type="entry name" value="SDR_c"/>
    <property type="match status" value="1"/>
</dbReference>
<dbReference type="RefSeq" id="WP_181549451.1">
    <property type="nucleotide sequence ID" value="NZ_JACDUS010000001.1"/>
</dbReference>
<dbReference type="EMBL" id="JACDUS010000001">
    <property type="protein sequence ID" value="MBA2879750.1"/>
    <property type="molecule type" value="Genomic_DNA"/>
</dbReference>
<comment type="similarity">
    <text evidence="1">Belongs to the short-chain dehydrogenases/reductases (SDR) family.</text>
</comment>
<name>A0A7W0C5T6_9BACT</name>
<proteinExistence type="inferred from homology"/>
<dbReference type="InterPro" id="IPR036291">
    <property type="entry name" value="NAD(P)-bd_dom_sf"/>
</dbReference>
<dbReference type="SUPFAM" id="SSF51735">
    <property type="entry name" value="NAD(P)-binding Rossmann-fold domains"/>
    <property type="match status" value="1"/>
</dbReference>
<dbReference type="GO" id="GO:0004316">
    <property type="term" value="F:3-oxoacyl-[acyl-carrier-protein] reductase (NADPH) activity"/>
    <property type="evidence" value="ECO:0007669"/>
    <property type="project" value="UniProtKB-EC"/>
</dbReference>
<dbReference type="EC" id="1.1.1.100" evidence="2"/>
<dbReference type="PANTHER" id="PTHR42760">
    <property type="entry name" value="SHORT-CHAIN DEHYDROGENASES/REDUCTASES FAMILY MEMBER"/>
    <property type="match status" value="1"/>
</dbReference>
<reference evidence="2 3" key="1">
    <citation type="submission" date="2020-07" db="EMBL/GenBank/DDBJ databases">
        <title>Genomic Encyclopedia of Type Strains, Phase IV (KMG-IV): sequencing the most valuable type-strain genomes for metagenomic binning, comparative biology and taxonomic classification.</title>
        <authorList>
            <person name="Goeker M."/>
        </authorList>
    </citation>
    <scope>NUCLEOTIDE SEQUENCE [LARGE SCALE GENOMIC DNA]</scope>
    <source>
        <strain evidence="2 3">DSM 17721</strain>
    </source>
</reference>